<evidence type="ECO:0000313" key="1">
    <source>
        <dbReference type="EMBL" id="EIT71357.1"/>
    </source>
</evidence>
<reference evidence="1 2" key="1">
    <citation type="journal article" date="2012" name="J. Bacteriol.">
        <title>Genome Sequence of n-Alkane-Degrading Hydrocarboniphaga effusa Strain AP103T (ATCC BAA-332T).</title>
        <authorList>
            <person name="Chang H.K."/>
            <person name="Zylstra G.J."/>
            <person name="Chae J.C."/>
        </authorList>
    </citation>
    <scope>NUCLEOTIDE SEQUENCE [LARGE SCALE GENOMIC DNA]</scope>
    <source>
        <strain evidence="1 2">AP103</strain>
    </source>
</reference>
<dbReference type="RefSeq" id="WP_007184446.1">
    <property type="nucleotide sequence ID" value="NZ_AKGD01000001.1"/>
</dbReference>
<dbReference type="STRING" id="1172194.WQQ_14940"/>
<accession>I7ZHX4</accession>
<proteinExistence type="predicted"/>
<dbReference type="Proteomes" id="UP000003704">
    <property type="component" value="Unassembled WGS sequence"/>
</dbReference>
<evidence type="ECO:0000313" key="2">
    <source>
        <dbReference type="Proteomes" id="UP000003704"/>
    </source>
</evidence>
<dbReference type="AlphaFoldDB" id="I7ZHX4"/>
<organism evidence="1 2">
    <name type="scientific">Hydrocarboniphaga effusa AP103</name>
    <dbReference type="NCBI Taxonomy" id="1172194"/>
    <lineage>
        <taxon>Bacteria</taxon>
        <taxon>Pseudomonadati</taxon>
        <taxon>Pseudomonadota</taxon>
        <taxon>Gammaproteobacteria</taxon>
        <taxon>Nevskiales</taxon>
        <taxon>Nevskiaceae</taxon>
        <taxon>Hydrocarboniphaga</taxon>
    </lineage>
</organism>
<sequence>MRSEPRPNSTEERLADWFVRGVEPDDVPALHALIQARPAIQSLSTLFSGTEAAVLVRLLVLRELGRRGGDPFFEAGELRAQFPYLDEAKLNHLIGRLRINGLLSWDSETARYSVSPLGRMIIAALSGLLKFDDDGAELGYLAAQLAGSGAIGSVQEDELQHLLSRLVELKDEFERAILSGSEHRIRGAETKLASVWSWVDKGSDILRRIIDETDLEGPTHRAAQRIGQVQSELLRMSGAFQRALNQIESQKVHLGASGLSSADVSAWLRSLDQSRLVALAQGAVSPVPDMNFVLGDIALDAAEFELVDKLLPDKLDARLPNAAESPLSEGVELEPPDYAELEHWRDALRVAPDGWPLAEAVPLRDYELSSYRLSLLALIGDRESATLDGPVADLARLATRPVWSGRVLRLDRDGVAEMSEGHLRAKAAEPDNQAGDPNGN</sequence>
<keyword evidence="2" id="KW-1185">Reference proteome</keyword>
<dbReference type="OrthoDB" id="6015875at2"/>
<name>I7ZHX4_9GAMM</name>
<dbReference type="EMBL" id="AKGD01000001">
    <property type="protein sequence ID" value="EIT71357.1"/>
    <property type="molecule type" value="Genomic_DNA"/>
</dbReference>
<protein>
    <submittedName>
        <fullName evidence="1">Uncharacterized protein</fullName>
    </submittedName>
</protein>
<comment type="caution">
    <text evidence="1">The sequence shown here is derived from an EMBL/GenBank/DDBJ whole genome shotgun (WGS) entry which is preliminary data.</text>
</comment>
<gene>
    <name evidence="1" type="ORF">WQQ_14940</name>
</gene>